<keyword evidence="1" id="KW-0547">Nucleotide-binding</keyword>
<reference evidence="3 4" key="1">
    <citation type="submission" date="2019-10" db="EMBL/GenBank/DDBJ databases">
        <authorList>
            <person name="Blom J."/>
        </authorList>
    </citation>
    <scope>NUCLEOTIDE SEQUENCE [LARGE SCALE GENOMIC DNA]</scope>
    <source>
        <strain evidence="3 4">ES3154-GLU</strain>
    </source>
</reference>
<dbReference type="EMBL" id="CABWIB010000001">
    <property type="protein sequence ID" value="VWL84882.1"/>
    <property type="molecule type" value="Genomic_DNA"/>
</dbReference>
<dbReference type="InterPro" id="IPR036597">
    <property type="entry name" value="Fido-like_dom_sf"/>
</dbReference>
<gene>
    <name evidence="3" type="ORF">OMES3154_00139</name>
</gene>
<dbReference type="SUPFAM" id="SSF140931">
    <property type="entry name" value="Fic-like"/>
    <property type="match status" value="1"/>
</dbReference>
<dbReference type="PANTHER" id="PTHR13504:SF38">
    <property type="entry name" value="FIDO DOMAIN-CONTAINING PROTEIN"/>
    <property type="match status" value="1"/>
</dbReference>
<keyword evidence="1" id="KW-0067">ATP-binding</keyword>
<keyword evidence="3" id="KW-0808">Transferase</keyword>
<dbReference type="GO" id="GO:0005524">
    <property type="term" value="F:ATP binding"/>
    <property type="evidence" value="ECO:0007669"/>
    <property type="project" value="UniProtKB-KW"/>
</dbReference>
<feature type="binding site" evidence="1">
    <location>
        <begin position="231"/>
        <end position="232"/>
    </location>
    <ligand>
        <name>ATP</name>
        <dbReference type="ChEBI" id="CHEBI:30616"/>
    </ligand>
</feature>
<dbReference type="Proteomes" id="UP000419017">
    <property type="component" value="Unassembled WGS sequence"/>
</dbReference>
<keyword evidence="3" id="KW-0548">Nucleotidyltransferase</keyword>
<evidence type="ECO:0000313" key="3">
    <source>
        <dbReference type="EMBL" id="VWL84882.1"/>
    </source>
</evidence>
<evidence type="ECO:0000256" key="1">
    <source>
        <dbReference type="PIRSR" id="PIRSR640198-2"/>
    </source>
</evidence>
<dbReference type="Pfam" id="PF02661">
    <property type="entry name" value="Fic"/>
    <property type="match status" value="1"/>
</dbReference>
<dbReference type="AlphaFoldDB" id="A0A6I8M636"/>
<dbReference type="GO" id="GO:0016779">
    <property type="term" value="F:nucleotidyltransferase activity"/>
    <property type="evidence" value="ECO:0007669"/>
    <property type="project" value="UniProtKB-KW"/>
</dbReference>
<feature type="domain" description="Fido" evidence="2">
    <location>
        <begin position="105"/>
        <end position="253"/>
    </location>
</feature>
<name>A0A6I8M636_9FUSO</name>
<dbReference type="Gene3D" id="1.10.3290.10">
    <property type="entry name" value="Fido-like domain"/>
    <property type="match status" value="1"/>
</dbReference>
<dbReference type="PANTHER" id="PTHR13504">
    <property type="entry name" value="FIDO DOMAIN-CONTAINING PROTEIN DDB_G0283145"/>
    <property type="match status" value="1"/>
</dbReference>
<protein>
    <submittedName>
        <fullName evidence="3">Adenosine monophosphate-protein transferase SoFic</fullName>
        <ecNumber evidence="3">2.7.7.-</ecNumber>
    </submittedName>
</protein>
<accession>A0A6I8M636</accession>
<sequence>MDSLRAGEYISNLSGKLEYKSYRPAKLPIEIEYDNELEDLIKKAYEKLEKLNELEIDIVLEGQIIKKEVFFSTKIESEKTNDDIFDKHYVQAIRYAIQRIKTFPLSNRLIQEINAVLLNNKKYSGEFRKSQNWVGDAKSTIKTAIYIPPNAFDMTEAMNNLEIYINDEELKEDNLVKLALIHYQLDAINPFVEGNSKIVRMISTLFLIDKKIITNFCIPFSYYIDREITQYYGRMRMIKETGDFEQFIKFFIRMLINAIDETLDTVKTISKIKEKNMKIIEEDEALKRAYRRFEKELVIKSDETDEIKKLEELGIIKKLDENMYSLENYMDELKIWL</sequence>
<dbReference type="PROSITE" id="PS51459">
    <property type="entry name" value="FIDO"/>
    <property type="match status" value="1"/>
</dbReference>
<proteinExistence type="predicted"/>
<keyword evidence="4" id="KW-1185">Reference proteome</keyword>
<dbReference type="EC" id="2.7.7.-" evidence="3"/>
<dbReference type="InterPro" id="IPR040198">
    <property type="entry name" value="Fido_containing"/>
</dbReference>
<evidence type="ECO:0000313" key="4">
    <source>
        <dbReference type="Proteomes" id="UP000419017"/>
    </source>
</evidence>
<organism evidence="3 4">
    <name type="scientific">Oceanivirga miroungae</name>
    <dbReference type="NCBI Taxonomy" id="1130046"/>
    <lineage>
        <taxon>Bacteria</taxon>
        <taxon>Fusobacteriati</taxon>
        <taxon>Fusobacteriota</taxon>
        <taxon>Fusobacteriia</taxon>
        <taxon>Fusobacteriales</taxon>
        <taxon>Leptotrichiaceae</taxon>
        <taxon>Oceanivirga</taxon>
    </lineage>
</organism>
<evidence type="ECO:0000259" key="2">
    <source>
        <dbReference type="PROSITE" id="PS51459"/>
    </source>
</evidence>
<dbReference type="RefSeq" id="WP_156682932.1">
    <property type="nucleotide sequence ID" value="NZ_CABWIB010000001.1"/>
</dbReference>
<dbReference type="InterPro" id="IPR003812">
    <property type="entry name" value="Fido"/>
</dbReference>